<evidence type="ECO:0000313" key="2">
    <source>
        <dbReference type="EMBL" id="XCH17242.1"/>
    </source>
</evidence>
<keyword evidence="1" id="KW-0732">Signal</keyword>
<name>A0AAU8F0M1_9BACI</name>
<gene>
    <name evidence="2" type="ORF">QEP67_17390</name>
</gene>
<protein>
    <submittedName>
        <fullName evidence="2">Protein phosphatase 2C</fullName>
    </submittedName>
</protein>
<proteinExistence type="predicted"/>
<dbReference type="RefSeq" id="WP_064449651.1">
    <property type="nucleotide sequence ID" value="NZ_CP123058.1"/>
</dbReference>
<feature type="chain" id="PRO_5043952869" evidence="1">
    <location>
        <begin position="26"/>
        <end position="165"/>
    </location>
</feature>
<organism evidence="2">
    <name type="scientific">Bacillus cereus group sp. MS39</name>
    <dbReference type="NCBI Taxonomy" id="3041344"/>
    <lineage>
        <taxon>Bacteria</taxon>
        <taxon>Bacillati</taxon>
        <taxon>Bacillota</taxon>
        <taxon>Bacilli</taxon>
        <taxon>Bacillales</taxon>
        <taxon>Bacillaceae</taxon>
        <taxon>Bacillus</taxon>
        <taxon>Bacillus cereus group</taxon>
    </lineage>
</organism>
<evidence type="ECO:0000256" key="1">
    <source>
        <dbReference type="SAM" id="SignalP"/>
    </source>
</evidence>
<sequence>MLKKLKKVMFVVIAAITLSTGLATIAPKEASAHWADPQMDWAIRNYVIKFDMRDSPAYRKDFWIMIANYSQRRYNSYDEARQYVINRGISDGSRGADRITRHEAVAMLYQKRFNSPAWSPKGGFSNSIAWGTGQGIYDGSRGNDFATRAEVITMLYKYTDKGKWG</sequence>
<dbReference type="EMBL" id="CP123058">
    <property type="protein sequence ID" value="XCH17242.1"/>
    <property type="molecule type" value="Genomic_DNA"/>
</dbReference>
<dbReference type="AlphaFoldDB" id="A0AAU8F0M1"/>
<feature type="signal peptide" evidence="1">
    <location>
        <begin position="1"/>
        <end position="25"/>
    </location>
</feature>
<accession>A0AAU8F0M1</accession>
<reference evidence="2" key="1">
    <citation type="submission" date="2023-04" db="EMBL/GenBank/DDBJ databases">
        <title>Bacillus cereus group whole genome sequencing.</title>
        <authorList>
            <person name="Kang M."/>
            <person name="Kim H.J."/>
        </authorList>
    </citation>
    <scope>NUCLEOTIDE SEQUENCE</scope>
    <source>
        <strain evidence="2">MS39</strain>
    </source>
</reference>